<gene>
    <name evidence="1" type="ORF">OB236_23065</name>
</gene>
<reference evidence="1 2" key="1">
    <citation type="submission" date="2022-09" db="EMBL/GenBank/DDBJ databases">
        <authorList>
            <person name="Han X.L."/>
            <person name="Wang Q."/>
            <person name="Lu T."/>
        </authorList>
    </citation>
    <scope>NUCLEOTIDE SEQUENCE [LARGE SCALE GENOMIC DNA]</scope>
    <source>
        <strain evidence="1 2">WQ 127069</strain>
    </source>
</reference>
<dbReference type="Pfam" id="PF04305">
    <property type="entry name" value="DUF455"/>
    <property type="match status" value="1"/>
</dbReference>
<dbReference type="InterPro" id="IPR007402">
    <property type="entry name" value="DUF455"/>
</dbReference>
<protein>
    <submittedName>
        <fullName evidence="1">DUF455 family protein</fullName>
    </submittedName>
</protein>
<sequence>MLEHEQEDYNLTEKENVMPAGAAASYRYLRPKDTARLLLDFLWQEYELSRLAFGWLPAVADYELKTKLGRFGYLHSQHTKALHTRLIELPGSLNVKEGTPALTREVFERISQAPDTASFITGYLHVLRRMFVLYDGLSAKLDTILDAPTVDHLRTILNSRHELVDYLYDRLEQFGDEKPAADQWQDYVAEVWSLYEDVLAHRLDVDALRLPVHPAAEAAGPVPADSSNDPQFPVYERTDAYKQSYSDPTMSPLQDSVRQMHYINATEISAAESLCYLYYGVQKMPLEFYYDLARHLWDEVRHSQMGVRRLKQMGYKTEQFKFFNTSPGASIEELKQEWFPDMYAGLTMVAEPCSFVKKRKCVEKFWEFGDALSAIQCEFDMVDERMHVEFGKTWGPELYKQIDDIITAREMSERARIRRLEKLEIPGDPEEIRRVAKNFPGFCGLSTVELQYTNY</sequence>
<evidence type="ECO:0000313" key="2">
    <source>
        <dbReference type="Proteomes" id="UP001652445"/>
    </source>
</evidence>
<dbReference type="RefSeq" id="WP_262686050.1">
    <property type="nucleotide sequence ID" value="NZ_JAOQIO010000089.1"/>
</dbReference>
<evidence type="ECO:0000313" key="1">
    <source>
        <dbReference type="EMBL" id="MCU6794992.1"/>
    </source>
</evidence>
<proteinExistence type="predicted"/>
<name>A0ABT2UK50_9BACL</name>
<accession>A0ABT2UK50</accession>
<keyword evidence="2" id="KW-1185">Reference proteome</keyword>
<comment type="caution">
    <text evidence="1">The sequence shown here is derived from an EMBL/GenBank/DDBJ whole genome shotgun (WGS) entry which is preliminary data.</text>
</comment>
<dbReference type="Proteomes" id="UP001652445">
    <property type="component" value="Unassembled WGS sequence"/>
</dbReference>
<organism evidence="1 2">
    <name type="scientific">Paenibacillus baimaensis</name>
    <dbReference type="NCBI Taxonomy" id="2982185"/>
    <lineage>
        <taxon>Bacteria</taxon>
        <taxon>Bacillati</taxon>
        <taxon>Bacillota</taxon>
        <taxon>Bacilli</taxon>
        <taxon>Bacillales</taxon>
        <taxon>Paenibacillaceae</taxon>
        <taxon>Paenibacillus</taxon>
    </lineage>
</organism>
<dbReference type="EMBL" id="JAOQIO010000089">
    <property type="protein sequence ID" value="MCU6794992.1"/>
    <property type="molecule type" value="Genomic_DNA"/>
</dbReference>